<protein>
    <submittedName>
        <fullName evidence="1">Uncharacterized protein</fullName>
    </submittedName>
</protein>
<comment type="caution">
    <text evidence="1">The sequence shown here is derived from an EMBL/GenBank/DDBJ whole genome shotgun (WGS) entry which is preliminary data.</text>
</comment>
<reference evidence="1 2" key="1">
    <citation type="journal article" date="2021" name="Nat. Commun.">
        <title>Genetic determinants of endophytism in the Arabidopsis root mycobiome.</title>
        <authorList>
            <person name="Mesny F."/>
            <person name="Miyauchi S."/>
            <person name="Thiergart T."/>
            <person name="Pickel B."/>
            <person name="Atanasova L."/>
            <person name="Karlsson M."/>
            <person name="Huettel B."/>
            <person name="Barry K.W."/>
            <person name="Haridas S."/>
            <person name="Chen C."/>
            <person name="Bauer D."/>
            <person name="Andreopoulos W."/>
            <person name="Pangilinan J."/>
            <person name="LaButti K."/>
            <person name="Riley R."/>
            <person name="Lipzen A."/>
            <person name="Clum A."/>
            <person name="Drula E."/>
            <person name="Henrissat B."/>
            <person name="Kohler A."/>
            <person name="Grigoriev I.V."/>
            <person name="Martin F.M."/>
            <person name="Hacquard S."/>
        </authorList>
    </citation>
    <scope>NUCLEOTIDE SEQUENCE [LARGE SCALE GENOMIC DNA]</scope>
    <source>
        <strain evidence="1 2">MPI-CAGE-CH-0241</strain>
    </source>
</reference>
<keyword evidence="2" id="KW-1185">Reference proteome</keyword>
<sequence>MSSPDRFQIGANLFAHLPLELLEIIYDDARLASSYETRDDEYYDEDDTDIGDVHRVPSWFKRIYRENHNAIEFYGHEDVKRPHHLEVRERSKALFSPAESYKQYQKLVQEQDQAIAANS</sequence>
<accession>A0A9P8VLT1</accession>
<dbReference type="Proteomes" id="UP000777438">
    <property type="component" value="Unassembled WGS sequence"/>
</dbReference>
<proteinExistence type="predicted"/>
<name>A0A9P8VLT1_9HYPO</name>
<dbReference type="EMBL" id="JAGPYM010000106">
    <property type="protein sequence ID" value="KAH6867371.1"/>
    <property type="molecule type" value="Genomic_DNA"/>
</dbReference>
<organism evidence="1 2">
    <name type="scientific">Thelonectria olida</name>
    <dbReference type="NCBI Taxonomy" id="1576542"/>
    <lineage>
        <taxon>Eukaryota</taxon>
        <taxon>Fungi</taxon>
        <taxon>Dikarya</taxon>
        <taxon>Ascomycota</taxon>
        <taxon>Pezizomycotina</taxon>
        <taxon>Sordariomycetes</taxon>
        <taxon>Hypocreomycetidae</taxon>
        <taxon>Hypocreales</taxon>
        <taxon>Nectriaceae</taxon>
        <taxon>Thelonectria</taxon>
    </lineage>
</organism>
<dbReference type="AlphaFoldDB" id="A0A9P8VLT1"/>
<evidence type="ECO:0000313" key="2">
    <source>
        <dbReference type="Proteomes" id="UP000777438"/>
    </source>
</evidence>
<evidence type="ECO:0000313" key="1">
    <source>
        <dbReference type="EMBL" id="KAH6867371.1"/>
    </source>
</evidence>
<gene>
    <name evidence="1" type="ORF">B0T10DRAFT_502447</name>
</gene>